<dbReference type="AlphaFoldDB" id="A0AAD7Z4U5"/>
<dbReference type="SUPFAM" id="SSF50370">
    <property type="entry name" value="Ricin B-like lectins"/>
    <property type="match status" value="1"/>
</dbReference>
<name>A0AAD7Z4U5_DIPPU</name>
<dbReference type="Gene3D" id="2.80.10.50">
    <property type="match status" value="1"/>
</dbReference>
<reference evidence="2" key="1">
    <citation type="journal article" date="2023" name="IScience">
        <title>Live-bearing cockroach genome reveals convergent evolutionary mechanisms linked to viviparity in insects and beyond.</title>
        <authorList>
            <person name="Fouks B."/>
            <person name="Harrison M.C."/>
            <person name="Mikhailova A.A."/>
            <person name="Marchal E."/>
            <person name="English S."/>
            <person name="Carruthers M."/>
            <person name="Jennings E.C."/>
            <person name="Chiamaka E.L."/>
            <person name="Frigard R.A."/>
            <person name="Pippel M."/>
            <person name="Attardo G.M."/>
            <person name="Benoit J.B."/>
            <person name="Bornberg-Bauer E."/>
            <person name="Tobe S.S."/>
        </authorList>
    </citation>
    <scope>NUCLEOTIDE SEQUENCE</scope>
    <source>
        <strain evidence="2">Stay&amp;Tobe</strain>
    </source>
</reference>
<dbReference type="Pfam" id="PF00652">
    <property type="entry name" value="Ricin_B_lectin"/>
    <property type="match status" value="1"/>
</dbReference>
<dbReference type="PROSITE" id="PS50231">
    <property type="entry name" value="RICIN_B_LECTIN"/>
    <property type="match status" value="1"/>
</dbReference>
<dbReference type="EMBL" id="JASPKZ010010684">
    <property type="protein sequence ID" value="KAJ9573720.1"/>
    <property type="molecule type" value="Genomic_DNA"/>
</dbReference>
<reference evidence="2" key="2">
    <citation type="submission" date="2023-05" db="EMBL/GenBank/DDBJ databases">
        <authorList>
            <person name="Fouks B."/>
        </authorList>
    </citation>
    <scope>NUCLEOTIDE SEQUENCE</scope>
    <source>
        <strain evidence="2">Stay&amp;Tobe</strain>
        <tissue evidence="2">Testes</tissue>
    </source>
</reference>
<evidence type="ECO:0000313" key="2">
    <source>
        <dbReference type="EMBL" id="KAJ9573720.1"/>
    </source>
</evidence>
<proteinExistence type="predicted"/>
<gene>
    <name evidence="2" type="ORF">L9F63_008883</name>
</gene>
<accession>A0AAD7Z4U5</accession>
<dbReference type="InterPro" id="IPR035992">
    <property type="entry name" value="Ricin_B-like_lectins"/>
</dbReference>
<sequence>MGFYIQSLHNKLYMQINGSEEGAGSSVIVDNFHGKKNQQWKYVNGKIVSKVSGFVLDLEDDDKVILAELKGDASQNWVFDDDLTVANNIGVVLDVRGGSKTPGAEIIAFKKHGGLNQQFRVVPVNKTN</sequence>
<keyword evidence="3" id="KW-1185">Reference proteome</keyword>
<organism evidence="2 3">
    <name type="scientific">Diploptera punctata</name>
    <name type="common">Pacific beetle cockroach</name>
    <dbReference type="NCBI Taxonomy" id="6984"/>
    <lineage>
        <taxon>Eukaryota</taxon>
        <taxon>Metazoa</taxon>
        <taxon>Ecdysozoa</taxon>
        <taxon>Arthropoda</taxon>
        <taxon>Hexapoda</taxon>
        <taxon>Insecta</taxon>
        <taxon>Pterygota</taxon>
        <taxon>Neoptera</taxon>
        <taxon>Polyneoptera</taxon>
        <taxon>Dictyoptera</taxon>
        <taxon>Blattodea</taxon>
        <taxon>Blaberoidea</taxon>
        <taxon>Blaberidae</taxon>
        <taxon>Diplopterinae</taxon>
        <taxon>Diploptera</taxon>
    </lineage>
</organism>
<evidence type="ECO:0000313" key="3">
    <source>
        <dbReference type="Proteomes" id="UP001233999"/>
    </source>
</evidence>
<dbReference type="SMART" id="SM00458">
    <property type="entry name" value="RICIN"/>
    <property type="match status" value="1"/>
</dbReference>
<feature type="domain" description="Ricin B lectin" evidence="1">
    <location>
        <begin position="1"/>
        <end position="122"/>
    </location>
</feature>
<evidence type="ECO:0000259" key="1">
    <source>
        <dbReference type="SMART" id="SM00458"/>
    </source>
</evidence>
<comment type="caution">
    <text evidence="2">The sequence shown here is derived from an EMBL/GenBank/DDBJ whole genome shotgun (WGS) entry which is preliminary data.</text>
</comment>
<protein>
    <recommendedName>
        <fullName evidence="1">Ricin B lectin domain-containing protein</fullName>
    </recommendedName>
</protein>
<dbReference type="InterPro" id="IPR000772">
    <property type="entry name" value="Ricin_B_lectin"/>
</dbReference>
<dbReference type="Proteomes" id="UP001233999">
    <property type="component" value="Unassembled WGS sequence"/>
</dbReference>